<dbReference type="NCBIfam" id="TIGR00715">
    <property type="entry name" value="precor6x_red"/>
    <property type="match status" value="1"/>
</dbReference>
<evidence type="ECO:0000256" key="1">
    <source>
        <dbReference type="ARBA" id="ARBA00004953"/>
    </source>
</evidence>
<evidence type="ECO:0000313" key="4">
    <source>
        <dbReference type="EMBL" id="GAA0937603.1"/>
    </source>
</evidence>
<dbReference type="Proteomes" id="UP001500665">
    <property type="component" value="Unassembled WGS sequence"/>
</dbReference>
<comment type="caution">
    <text evidence="4">The sequence shown here is derived from an EMBL/GenBank/DDBJ whole genome shotgun (WGS) entry which is preliminary data.</text>
</comment>
<name>A0ABN1Q613_9ACTN</name>
<keyword evidence="3" id="KW-0560">Oxidoreductase</keyword>
<keyword evidence="5" id="KW-1185">Reference proteome</keyword>
<dbReference type="PANTHER" id="PTHR36925">
    <property type="entry name" value="COBALT-PRECORRIN-6A REDUCTASE"/>
    <property type="match status" value="1"/>
</dbReference>
<keyword evidence="2" id="KW-0169">Cobalamin biosynthesis</keyword>
<dbReference type="EMBL" id="BAAAHH010000001">
    <property type="protein sequence ID" value="GAA0937603.1"/>
    <property type="molecule type" value="Genomic_DNA"/>
</dbReference>
<sequence length="248" mass="25801">MTVLILGGTAEARELALLLQERGASFTSSLAGRVARPRLPVGEVRVGGFGGAEGLAAHLREHGVTAVVDATHPFATGISRNAAAACAATGTPLVRLERPGWEAAPGSDAWTWVGSHAEAAAAAARLGRAPFLTTGRQSLAHFLEPLAEHTVLVRVVDPPDVALPAPWTLLTSRGPYTLDGERALLRRHACDVLVTKDSGGAHTWPKMAAAAELGVPVVVIRRAGRPSAVEVQPDPRTTAAWLTARGLA</sequence>
<dbReference type="InterPro" id="IPR003723">
    <property type="entry name" value="Precorrin-6x_reduct"/>
</dbReference>
<proteinExistence type="predicted"/>
<reference evidence="4 5" key="1">
    <citation type="journal article" date="2019" name="Int. J. Syst. Evol. Microbiol.">
        <title>The Global Catalogue of Microorganisms (GCM) 10K type strain sequencing project: providing services to taxonomists for standard genome sequencing and annotation.</title>
        <authorList>
            <consortium name="The Broad Institute Genomics Platform"/>
            <consortium name="The Broad Institute Genome Sequencing Center for Infectious Disease"/>
            <person name="Wu L."/>
            <person name="Ma J."/>
        </authorList>
    </citation>
    <scope>NUCLEOTIDE SEQUENCE [LARGE SCALE GENOMIC DNA]</scope>
    <source>
        <strain evidence="4 5">JCM 10696</strain>
    </source>
</reference>
<gene>
    <name evidence="4" type="ORF">GCM10009550_04510</name>
</gene>
<dbReference type="NCBIfam" id="NF005968">
    <property type="entry name" value="PRK08057.1-2"/>
    <property type="match status" value="1"/>
</dbReference>
<evidence type="ECO:0000313" key="5">
    <source>
        <dbReference type="Proteomes" id="UP001500665"/>
    </source>
</evidence>
<comment type="pathway">
    <text evidence="1">Cofactor biosynthesis; adenosylcobalamin biosynthesis.</text>
</comment>
<protein>
    <submittedName>
        <fullName evidence="4">Cobalt-precorrin-6A reductase</fullName>
    </submittedName>
</protein>
<dbReference type="PROSITE" id="PS51014">
    <property type="entry name" value="COBK_CBIJ"/>
    <property type="match status" value="1"/>
</dbReference>
<dbReference type="RefSeq" id="WP_344236098.1">
    <property type="nucleotide sequence ID" value="NZ_BAAAHH010000001.1"/>
</dbReference>
<dbReference type="Pfam" id="PF02571">
    <property type="entry name" value="CbiJ"/>
    <property type="match status" value="1"/>
</dbReference>
<accession>A0ABN1Q613</accession>
<organism evidence="4 5">
    <name type="scientific">Actinocorallia libanotica</name>
    <dbReference type="NCBI Taxonomy" id="46162"/>
    <lineage>
        <taxon>Bacteria</taxon>
        <taxon>Bacillati</taxon>
        <taxon>Actinomycetota</taxon>
        <taxon>Actinomycetes</taxon>
        <taxon>Streptosporangiales</taxon>
        <taxon>Thermomonosporaceae</taxon>
        <taxon>Actinocorallia</taxon>
    </lineage>
</organism>
<evidence type="ECO:0000256" key="3">
    <source>
        <dbReference type="ARBA" id="ARBA00023002"/>
    </source>
</evidence>
<dbReference type="PANTHER" id="PTHR36925:SF1">
    <property type="entry name" value="COBALT-PRECORRIN-6A REDUCTASE"/>
    <property type="match status" value="1"/>
</dbReference>
<evidence type="ECO:0000256" key="2">
    <source>
        <dbReference type="ARBA" id="ARBA00022573"/>
    </source>
</evidence>